<comment type="caution">
    <text evidence="1">The sequence shown here is derived from an EMBL/GenBank/DDBJ whole genome shotgun (WGS) entry which is preliminary data.</text>
</comment>
<evidence type="ECO:0000313" key="2">
    <source>
        <dbReference type="Proteomes" id="UP000697995"/>
    </source>
</evidence>
<accession>A0ABS1D6G0</accession>
<evidence type="ECO:0008006" key="3">
    <source>
        <dbReference type="Google" id="ProtNLM"/>
    </source>
</evidence>
<organism evidence="1 2">
    <name type="scientific">Paracraurococcus ruber</name>
    <dbReference type="NCBI Taxonomy" id="77675"/>
    <lineage>
        <taxon>Bacteria</taxon>
        <taxon>Pseudomonadati</taxon>
        <taxon>Pseudomonadota</taxon>
        <taxon>Alphaproteobacteria</taxon>
        <taxon>Acetobacterales</taxon>
        <taxon>Roseomonadaceae</taxon>
        <taxon>Paracraurococcus</taxon>
    </lineage>
</organism>
<reference evidence="1 2" key="1">
    <citation type="journal article" date="2020" name="Microorganisms">
        <title>Osmotic Adaptation and Compatible Solute Biosynthesis of Phototrophic Bacteria as Revealed from Genome Analyses.</title>
        <authorList>
            <person name="Imhoff J.F."/>
            <person name="Rahn T."/>
            <person name="Kunzel S."/>
            <person name="Keller A."/>
            <person name="Neulinger S.C."/>
        </authorList>
    </citation>
    <scope>NUCLEOTIDE SEQUENCE [LARGE SCALE GENOMIC DNA]</scope>
    <source>
        <strain evidence="1 2">DSM 15382</strain>
    </source>
</reference>
<proteinExistence type="predicted"/>
<keyword evidence="2" id="KW-1185">Reference proteome</keyword>
<dbReference type="Proteomes" id="UP000697995">
    <property type="component" value="Unassembled WGS sequence"/>
</dbReference>
<protein>
    <recommendedName>
        <fullName evidence="3">DUF4291 domain-containing protein</fullName>
    </recommendedName>
</protein>
<dbReference type="RefSeq" id="WP_133223438.1">
    <property type="nucleotide sequence ID" value="NZ_NRSG01000541.1"/>
</dbReference>
<dbReference type="EMBL" id="NRSG01000541">
    <property type="protein sequence ID" value="MBK1662384.1"/>
    <property type="molecule type" value="Genomic_DNA"/>
</dbReference>
<evidence type="ECO:0000313" key="1">
    <source>
        <dbReference type="EMBL" id="MBK1662384.1"/>
    </source>
</evidence>
<dbReference type="InterPro" id="IPR025633">
    <property type="entry name" value="DUF4291"/>
</dbReference>
<dbReference type="Pfam" id="PF14124">
    <property type="entry name" value="DUF4291"/>
    <property type="match status" value="1"/>
</dbReference>
<dbReference type="PANTHER" id="PTHR38567">
    <property type="entry name" value="DUF4291 DOMAIN-CONTAINING PROTEIN"/>
    <property type="match status" value="1"/>
</dbReference>
<gene>
    <name evidence="1" type="ORF">CKO45_29825</name>
</gene>
<name>A0ABS1D6G0_9PROT</name>
<dbReference type="PANTHER" id="PTHR38567:SF1">
    <property type="entry name" value="DUF4291 DOMAIN-CONTAINING PROTEIN"/>
    <property type="match status" value="1"/>
</dbReference>
<sequence>MLEIELYSVQVARWPARGRHLLAHHDAQSIVVYQAYRPEAAAAAVRDGRLGGWGFSLKRMSWIKPNFLWMMHRSGWATKKGQERILALRLARADFERLIAQGVYSSFQASGYEHENVWKRAVRAADVQFQWDPDHDPSGAPLARRALQIGLRGDILEEFAHRMLLGVEDITDFVVSQRIHDAPWNGLMTPCETLYPRTAKLTAILRLEDPDI</sequence>